<proteinExistence type="predicted"/>
<dbReference type="Proteomes" id="UP001202328">
    <property type="component" value="Unassembled WGS sequence"/>
</dbReference>
<reference evidence="1" key="1">
    <citation type="submission" date="2022-04" db="EMBL/GenBank/DDBJ databases">
        <title>A functionally conserved STORR gene fusion in Papaver species that diverged 16.8 million years ago.</title>
        <authorList>
            <person name="Catania T."/>
        </authorList>
    </citation>
    <scope>NUCLEOTIDE SEQUENCE</scope>
    <source>
        <strain evidence="1">S-188037</strain>
    </source>
</reference>
<gene>
    <name evidence="1" type="ORF">MKW98_031375</name>
</gene>
<comment type="caution">
    <text evidence="1">The sequence shown here is derived from an EMBL/GenBank/DDBJ whole genome shotgun (WGS) entry which is preliminary data.</text>
</comment>
<organism evidence="1 2">
    <name type="scientific">Papaver atlanticum</name>
    <dbReference type="NCBI Taxonomy" id="357466"/>
    <lineage>
        <taxon>Eukaryota</taxon>
        <taxon>Viridiplantae</taxon>
        <taxon>Streptophyta</taxon>
        <taxon>Embryophyta</taxon>
        <taxon>Tracheophyta</taxon>
        <taxon>Spermatophyta</taxon>
        <taxon>Magnoliopsida</taxon>
        <taxon>Ranunculales</taxon>
        <taxon>Papaveraceae</taxon>
        <taxon>Papaveroideae</taxon>
        <taxon>Papaver</taxon>
    </lineage>
</organism>
<accession>A0AAD4X9J0</accession>
<dbReference type="AlphaFoldDB" id="A0AAD4X9J0"/>
<evidence type="ECO:0000313" key="1">
    <source>
        <dbReference type="EMBL" id="KAI3863783.1"/>
    </source>
</evidence>
<dbReference type="EMBL" id="JAJJMB010014022">
    <property type="protein sequence ID" value="KAI3863783.1"/>
    <property type="molecule type" value="Genomic_DNA"/>
</dbReference>
<sequence length="116" mass="13012">MVVLTAVKEDASAALDIMYNAELFGRVFTDNYALHKKIKGAEQGRAAQPIWEDASTWFERRQQQQKCYVYGQKIFGPEKKIEVLRKIIFTIPGGALGITSGSKRKSILSWTTVGCL</sequence>
<name>A0AAD4X9J0_9MAGN</name>
<keyword evidence="2" id="KW-1185">Reference proteome</keyword>
<evidence type="ECO:0000313" key="2">
    <source>
        <dbReference type="Proteomes" id="UP001202328"/>
    </source>
</evidence>
<dbReference type="PANTHER" id="PTHR48037:SF1">
    <property type="entry name" value="RRM DOMAIN-CONTAINING PROTEIN"/>
    <property type="match status" value="1"/>
</dbReference>
<protein>
    <submittedName>
        <fullName evidence="1">Uncharacterized protein</fullName>
    </submittedName>
</protein>
<dbReference type="PANTHER" id="PTHR48037">
    <property type="entry name" value="ATPASE E1"/>
    <property type="match status" value="1"/>
</dbReference>